<sequence length="261" mass="28295">MARRTRRRHGRPGRRPRVRALDHGRPRPRLGPHARRARPRAPPPRPPPDHRHPGEPDVTVHIDQADPSEIEACAAIIAAALLDDPVLRTFVRGDHDRLGRLTDLHVALLRNGPAHGGAIDVARADPGGRVVGVAAWEGPDGHAPWWTQVRDVPRTLRAIGLRHAAASLRAQSAFDAARPRTPHWFLADIAVAPAAQGLGAGSALLRHRLGAIDAGPRLPAYLEATTPGSRRLYERWGFRRTDDVVVDGTVATAMTRPAASA</sequence>
<feature type="domain" description="N-acetyltransferase" evidence="2">
    <location>
        <begin position="60"/>
        <end position="259"/>
    </location>
</feature>
<organism evidence="3 4">
    <name type="scientific">Xylanimonas protaetiae</name>
    <dbReference type="NCBI Taxonomy" id="2509457"/>
    <lineage>
        <taxon>Bacteria</taxon>
        <taxon>Bacillati</taxon>
        <taxon>Actinomycetota</taxon>
        <taxon>Actinomycetes</taxon>
        <taxon>Micrococcales</taxon>
        <taxon>Promicromonosporaceae</taxon>
        <taxon>Xylanimonas</taxon>
    </lineage>
</organism>
<name>A0A4P6FDG7_9MICO</name>
<dbReference type="GO" id="GO:0016747">
    <property type="term" value="F:acyltransferase activity, transferring groups other than amino-acyl groups"/>
    <property type="evidence" value="ECO:0007669"/>
    <property type="project" value="InterPro"/>
</dbReference>
<evidence type="ECO:0000259" key="2">
    <source>
        <dbReference type="PROSITE" id="PS51186"/>
    </source>
</evidence>
<feature type="compositionally biased region" description="Basic and acidic residues" evidence="1">
    <location>
        <begin position="47"/>
        <end position="58"/>
    </location>
</feature>
<feature type="compositionally biased region" description="Basic residues" evidence="1">
    <location>
        <begin position="26"/>
        <end position="39"/>
    </location>
</feature>
<dbReference type="KEGG" id="xya:ET471_00305"/>
<feature type="region of interest" description="Disordered" evidence="1">
    <location>
        <begin position="1"/>
        <end position="58"/>
    </location>
</feature>
<gene>
    <name evidence="3" type="ORF">ET471_00305</name>
</gene>
<evidence type="ECO:0000313" key="3">
    <source>
        <dbReference type="EMBL" id="QAY71667.1"/>
    </source>
</evidence>
<feature type="compositionally biased region" description="Basic residues" evidence="1">
    <location>
        <begin position="1"/>
        <end position="18"/>
    </location>
</feature>
<dbReference type="SUPFAM" id="SSF55729">
    <property type="entry name" value="Acyl-CoA N-acyltransferases (Nat)"/>
    <property type="match status" value="1"/>
</dbReference>
<dbReference type="PROSITE" id="PS51186">
    <property type="entry name" value="GNAT"/>
    <property type="match status" value="1"/>
</dbReference>
<dbReference type="InterPro" id="IPR000182">
    <property type="entry name" value="GNAT_dom"/>
</dbReference>
<dbReference type="InterPro" id="IPR052523">
    <property type="entry name" value="Trichothecene_AcTrans"/>
</dbReference>
<dbReference type="Gene3D" id="3.40.630.30">
    <property type="match status" value="1"/>
</dbReference>
<dbReference type="Pfam" id="PF13508">
    <property type="entry name" value="Acetyltransf_7"/>
    <property type="match status" value="1"/>
</dbReference>
<evidence type="ECO:0000313" key="4">
    <source>
        <dbReference type="Proteomes" id="UP000292118"/>
    </source>
</evidence>
<keyword evidence="4" id="KW-1185">Reference proteome</keyword>
<dbReference type="CDD" id="cd04301">
    <property type="entry name" value="NAT_SF"/>
    <property type="match status" value="1"/>
</dbReference>
<proteinExistence type="predicted"/>
<keyword evidence="3" id="KW-0808">Transferase</keyword>
<dbReference type="InterPro" id="IPR016181">
    <property type="entry name" value="Acyl_CoA_acyltransferase"/>
</dbReference>
<dbReference type="Proteomes" id="UP000292118">
    <property type="component" value="Chromosome"/>
</dbReference>
<protein>
    <submittedName>
        <fullName evidence="3">GNAT family N-acetyltransferase</fullName>
    </submittedName>
</protein>
<dbReference type="EMBL" id="CP035493">
    <property type="protein sequence ID" value="QAY71667.1"/>
    <property type="molecule type" value="Genomic_DNA"/>
</dbReference>
<dbReference type="PANTHER" id="PTHR42791:SF1">
    <property type="entry name" value="N-ACETYLTRANSFERASE DOMAIN-CONTAINING PROTEIN"/>
    <property type="match status" value="1"/>
</dbReference>
<dbReference type="PANTHER" id="PTHR42791">
    <property type="entry name" value="GNAT FAMILY ACETYLTRANSFERASE"/>
    <property type="match status" value="1"/>
</dbReference>
<reference evidence="3 4" key="1">
    <citation type="submission" date="2019-01" db="EMBL/GenBank/DDBJ databases">
        <title>Genome sequencing of strain FW10M-9.</title>
        <authorList>
            <person name="Heo J."/>
            <person name="Kim S.-J."/>
            <person name="Kim J.-S."/>
            <person name="Hong S.-B."/>
            <person name="Kwon S.-W."/>
        </authorList>
    </citation>
    <scope>NUCLEOTIDE SEQUENCE [LARGE SCALE GENOMIC DNA]</scope>
    <source>
        <strain evidence="3 4">FW10M-9</strain>
    </source>
</reference>
<dbReference type="AlphaFoldDB" id="A0A4P6FDG7"/>
<evidence type="ECO:0000256" key="1">
    <source>
        <dbReference type="SAM" id="MobiDB-lite"/>
    </source>
</evidence>
<accession>A0A4P6FDG7</accession>
<dbReference type="OrthoDB" id="7057833at2"/>